<keyword evidence="1" id="KW-1133">Transmembrane helix</keyword>
<evidence type="ECO:0000313" key="2">
    <source>
        <dbReference type="EMBL" id="UOB18606.1"/>
    </source>
</evidence>
<keyword evidence="1" id="KW-0812">Transmembrane</keyword>
<evidence type="ECO:0000313" key="3">
    <source>
        <dbReference type="Proteomes" id="UP000831290"/>
    </source>
</evidence>
<keyword evidence="3" id="KW-1185">Reference proteome</keyword>
<dbReference type="KEGG" id="fbm:MQE35_04780"/>
<reference evidence="2" key="1">
    <citation type="submission" date="2022-03" db="EMBL/GenBank/DDBJ databases">
        <title>Description of Abyssus ytuae gen. nov., sp. nov., a novel member of the family Flavobacteriaceae isolated from the sediment of Mariana Trench.</title>
        <authorList>
            <person name="Zhang J."/>
            <person name="Xu X."/>
        </authorList>
    </citation>
    <scope>NUCLEOTIDE SEQUENCE</scope>
    <source>
        <strain evidence="2">MT3330</strain>
    </source>
</reference>
<feature type="transmembrane region" description="Helical" evidence="1">
    <location>
        <begin position="34"/>
        <end position="55"/>
    </location>
</feature>
<gene>
    <name evidence="2" type="ORF">MQE35_04780</name>
</gene>
<accession>A0A9E7A2J6</accession>
<organism evidence="2 3">
    <name type="scientific">Abyssalbus ytuae</name>
    <dbReference type="NCBI Taxonomy" id="2926907"/>
    <lineage>
        <taxon>Bacteria</taxon>
        <taxon>Pseudomonadati</taxon>
        <taxon>Bacteroidota</taxon>
        <taxon>Flavobacteriia</taxon>
        <taxon>Flavobacteriales</taxon>
        <taxon>Flavobacteriaceae</taxon>
        <taxon>Abyssalbus</taxon>
    </lineage>
</organism>
<keyword evidence="1" id="KW-0472">Membrane</keyword>
<name>A0A9E7A2J6_9FLAO</name>
<evidence type="ECO:0000256" key="1">
    <source>
        <dbReference type="SAM" id="Phobius"/>
    </source>
</evidence>
<dbReference type="EMBL" id="CP094358">
    <property type="protein sequence ID" value="UOB18606.1"/>
    <property type="molecule type" value="Genomic_DNA"/>
</dbReference>
<protein>
    <submittedName>
        <fullName evidence="2">Uncharacterized protein</fullName>
    </submittedName>
</protein>
<dbReference type="Proteomes" id="UP000831290">
    <property type="component" value="Chromosome"/>
</dbReference>
<dbReference type="AlphaFoldDB" id="A0A9E7A2J6"/>
<sequence length="139" mass="16136">MKITKKQYKVLSIGFILILAILCGIIIVKLDFSILQSILLVLAIPTITVILLYIIKPILLKIYATLAKKLDSEKILQIHREQNIKRGLKNWKNAKWNLEGIEIWALKEDKALSIYNSIEGKKIRKRHLPYYINKQLNSI</sequence>
<dbReference type="RefSeq" id="WP_255845178.1">
    <property type="nucleotide sequence ID" value="NZ_CP094358.1"/>
</dbReference>
<proteinExistence type="predicted"/>
<feature type="transmembrane region" description="Helical" evidence="1">
    <location>
        <begin position="7"/>
        <end position="28"/>
    </location>
</feature>